<accession>A0A9J6QUA6</accession>
<keyword evidence="3" id="KW-0804">Transcription</keyword>
<protein>
    <submittedName>
        <fullName evidence="5">LuxR C-terminal-related transcriptional regulator</fullName>
    </submittedName>
</protein>
<dbReference type="InterPro" id="IPR029016">
    <property type="entry name" value="GAF-like_dom_sf"/>
</dbReference>
<dbReference type="Pfam" id="PF00196">
    <property type="entry name" value="GerE"/>
    <property type="match status" value="1"/>
</dbReference>
<dbReference type="EMBL" id="JAOSHN010000001">
    <property type="protein sequence ID" value="MCU7377206.1"/>
    <property type="molecule type" value="Genomic_DNA"/>
</dbReference>
<evidence type="ECO:0000313" key="5">
    <source>
        <dbReference type="EMBL" id="MCU7377206.1"/>
    </source>
</evidence>
<reference evidence="5" key="1">
    <citation type="submission" date="2022-09" db="EMBL/GenBank/DDBJ databases">
        <title>Culturomic study of gut microbiota in children with autism spectrum disorder.</title>
        <authorList>
            <person name="Efimov B.A."/>
            <person name="Chaplin A.V."/>
            <person name="Sokolova S.R."/>
            <person name="Pikina A.P."/>
            <person name="Korzhanova M."/>
            <person name="Belova V."/>
            <person name="Korostin D."/>
        </authorList>
    </citation>
    <scope>NUCLEOTIDE SEQUENCE</scope>
    <source>
        <strain evidence="5">ASD5510</strain>
    </source>
</reference>
<dbReference type="SUPFAM" id="SSF46894">
    <property type="entry name" value="C-terminal effector domain of the bipartite response regulators"/>
    <property type="match status" value="1"/>
</dbReference>
<evidence type="ECO:0000313" key="6">
    <source>
        <dbReference type="Proteomes" id="UP001065549"/>
    </source>
</evidence>
<organism evidence="5 6">
    <name type="scientific">Hominibacterium faecale</name>
    <dbReference type="NCBI Taxonomy" id="2839743"/>
    <lineage>
        <taxon>Bacteria</taxon>
        <taxon>Bacillati</taxon>
        <taxon>Bacillota</taxon>
        <taxon>Clostridia</taxon>
        <taxon>Peptostreptococcales</taxon>
        <taxon>Anaerovoracaceae</taxon>
        <taxon>Hominibacterium</taxon>
    </lineage>
</organism>
<evidence type="ECO:0000256" key="3">
    <source>
        <dbReference type="ARBA" id="ARBA00023163"/>
    </source>
</evidence>
<dbReference type="PRINTS" id="PR00038">
    <property type="entry name" value="HTHLUXR"/>
</dbReference>
<name>A0A9J6QUA6_9FIRM</name>
<dbReference type="InterPro" id="IPR036388">
    <property type="entry name" value="WH-like_DNA-bd_sf"/>
</dbReference>
<comment type="caution">
    <text evidence="5">The sequence shown here is derived from an EMBL/GenBank/DDBJ whole genome shotgun (WGS) entry which is preliminary data.</text>
</comment>
<sequence length="256" mass="30134">MAETLLNNEWNFVHEITLKVHTHDDVDQMRKEFLTLLQTLIRFDYASFYLEEEGKPARPVGVGLSREELEFYIRELEPIDPFRPLWSLLSDPKHSAIRVSDYVLNREIEETEYYQRTWKPKNIQYSLFTGLGYEGRPLGSLSLYRTGQGEEFSDKEILILNLLKSHLNLWLWKQRKPQILNQEFSPSLYALKKAYAVTDRELEVIDLWSKGLTDSEICQEISISKNTLKKHISNIFSKLSINNRVELLKRLKKPQG</sequence>
<dbReference type="GO" id="GO:0006355">
    <property type="term" value="P:regulation of DNA-templated transcription"/>
    <property type="evidence" value="ECO:0007669"/>
    <property type="project" value="InterPro"/>
</dbReference>
<evidence type="ECO:0000256" key="2">
    <source>
        <dbReference type="ARBA" id="ARBA00023125"/>
    </source>
</evidence>
<dbReference type="SMART" id="SM00421">
    <property type="entry name" value="HTH_LUXR"/>
    <property type="match status" value="1"/>
</dbReference>
<feature type="domain" description="HTH luxR-type" evidence="4">
    <location>
        <begin position="190"/>
        <end position="255"/>
    </location>
</feature>
<dbReference type="CDD" id="cd06170">
    <property type="entry name" value="LuxR_C_like"/>
    <property type="match status" value="1"/>
</dbReference>
<evidence type="ECO:0000256" key="1">
    <source>
        <dbReference type="ARBA" id="ARBA00023015"/>
    </source>
</evidence>
<dbReference type="PANTHER" id="PTHR44688:SF16">
    <property type="entry name" value="DNA-BINDING TRANSCRIPTIONAL ACTIVATOR DEVR_DOSR"/>
    <property type="match status" value="1"/>
</dbReference>
<dbReference type="Gene3D" id="3.30.450.40">
    <property type="match status" value="1"/>
</dbReference>
<gene>
    <name evidence="5" type="ORF">OBO34_02435</name>
</gene>
<dbReference type="RefSeq" id="WP_253020655.1">
    <property type="nucleotide sequence ID" value="NZ_JAOSHN010000001.1"/>
</dbReference>
<dbReference type="Proteomes" id="UP001065549">
    <property type="component" value="Unassembled WGS sequence"/>
</dbReference>
<dbReference type="Gene3D" id="1.10.10.10">
    <property type="entry name" value="Winged helix-like DNA-binding domain superfamily/Winged helix DNA-binding domain"/>
    <property type="match status" value="1"/>
</dbReference>
<keyword evidence="2" id="KW-0238">DNA-binding</keyword>
<dbReference type="PROSITE" id="PS50043">
    <property type="entry name" value="HTH_LUXR_2"/>
    <property type="match status" value="1"/>
</dbReference>
<proteinExistence type="predicted"/>
<keyword evidence="1" id="KW-0805">Transcription regulation</keyword>
<evidence type="ECO:0000259" key="4">
    <source>
        <dbReference type="PROSITE" id="PS50043"/>
    </source>
</evidence>
<dbReference type="PANTHER" id="PTHR44688">
    <property type="entry name" value="DNA-BINDING TRANSCRIPTIONAL ACTIVATOR DEVR_DOSR"/>
    <property type="match status" value="1"/>
</dbReference>
<dbReference type="InterPro" id="IPR016032">
    <property type="entry name" value="Sig_transdc_resp-reg_C-effctor"/>
</dbReference>
<dbReference type="SUPFAM" id="SSF55781">
    <property type="entry name" value="GAF domain-like"/>
    <property type="match status" value="1"/>
</dbReference>
<dbReference type="GO" id="GO:0003677">
    <property type="term" value="F:DNA binding"/>
    <property type="evidence" value="ECO:0007669"/>
    <property type="project" value="UniProtKB-KW"/>
</dbReference>
<dbReference type="InterPro" id="IPR000792">
    <property type="entry name" value="Tscrpt_reg_LuxR_C"/>
</dbReference>
<dbReference type="AlphaFoldDB" id="A0A9J6QUA6"/>
<keyword evidence="6" id="KW-1185">Reference proteome</keyword>